<feature type="region of interest" description="Disordered" evidence="1">
    <location>
        <begin position="519"/>
        <end position="542"/>
    </location>
</feature>
<proteinExistence type="predicted"/>
<feature type="domain" description="Integrase catalytic" evidence="2">
    <location>
        <begin position="1"/>
        <end position="102"/>
    </location>
</feature>
<feature type="compositionally biased region" description="Polar residues" evidence="1">
    <location>
        <begin position="531"/>
        <end position="542"/>
    </location>
</feature>
<dbReference type="InterPro" id="IPR050951">
    <property type="entry name" value="Retrovirus_Pol_polyprotein"/>
</dbReference>
<comment type="caution">
    <text evidence="3">The sequence shown here is derived from an EMBL/GenBank/DDBJ whole genome shotgun (WGS) entry which is preliminary data.</text>
</comment>
<dbReference type="PANTHER" id="PTHR37984">
    <property type="entry name" value="PROTEIN CBG26694"/>
    <property type="match status" value="1"/>
</dbReference>
<dbReference type="SUPFAM" id="SSF53098">
    <property type="entry name" value="Ribonuclease H-like"/>
    <property type="match status" value="1"/>
</dbReference>
<dbReference type="InterPro" id="IPR043502">
    <property type="entry name" value="DNA/RNA_pol_sf"/>
</dbReference>
<dbReference type="Gene3D" id="3.10.10.10">
    <property type="entry name" value="HIV Type 1 Reverse Transcriptase, subunit A, domain 1"/>
    <property type="match status" value="1"/>
</dbReference>
<name>A0ABR3MW78_9TELE</name>
<organism evidence="3 4">
    <name type="scientific">Cirrhinus molitorella</name>
    <name type="common">mud carp</name>
    <dbReference type="NCBI Taxonomy" id="172907"/>
    <lineage>
        <taxon>Eukaryota</taxon>
        <taxon>Metazoa</taxon>
        <taxon>Chordata</taxon>
        <taxon>Craniata</taxon>
        <taxon>Vertebrata</taxon>
        <taxon>Euteleostomi</taxon>
        <taxon>Actinopterygii</taxon>
        <taxon>Neopterygii</taxon>
        <taxon>Teleostei</taxon>
        <taxon>Ostariophysi</taxon>
        <taxon>Cypriniformes</taxon>
        <taxon>Cyprinidae</taxon>
        <taxon>Labeoninae</taxon>
        <taxon>Labeonini</taxon>
        <taxon>Cirrhinus</taxon>
    </lineage>
</organism>
<dbReference type="InterPro" id="IPR001584">
    <property type="entry name" value="Integrase_cat-core"/>
</dbReference>
<protein>
    <recommendedName>
        <fullName evidence="2">Integrase catalytic domain-containing protein</fullName>
    </recommendedName>
</protein>
<reference evidence="3 4" key="1">
    <citation type="submission" date="2023-09" db="EMBL/GenBank/DDBJ databases">
        <authorList>
            <person name="Wang M."/>
        </authorList>
    </citation>
    <scope>NUCLEOTIDE SEQUENCE [LARGE SCALE GENOMIC DNA]</scope>
    <source>
        <strain evidence="3">GT-2023</strain>
        <tissue evidence="3">Liver</tissue>
    </source>
</reference>
<dbReference type="Gene3D" id="3.30.420.10">
    <property type="entry name" value="Ribonuclease H-like superfamily/Ribonuclease H"/>
    <property type="match status" value="1"/>
</dbReference>
<dbReference type="InterPro" id="IPR043128">
    <property type="entry name" value="Rev_trsase/Diguanyl_cyclase"/>
</dbReference>
<dbReference type="Gene3D" id="3.30.70.270">
    <property type="match status" value="1"/>
</dbReference>
<dbReference type="SUPFAM" id="SSF56672">
    <property type="entry name" value="DNA/RNA polymerases"/>
    <property type="match status" value="1"/>
</dbReference>
<evidence type="ECO:0000313" key="3">
    <source>
        <dbReference type="EMBL" id="KAL1268898.1"/>
    </source>
</evidence>
<keyword evidence="4" id="KW-1185">Reference proteome</keyword>
<dbReference type="PANTHER" id="PTHR37984:SF7">
    <property type="entry name" value="INTEGRASE CATALYTIC DOMAIN-CONTAINING PROTEIN"/>
    <property type="match status" value="1"/>
</dbReference>
<dbReference type="CDD" id="cd00303">
    <property type="entry name" value="retropepsin_like"/>
    <property type="match status" value="1"/>
</dbReference>
<gene>
    <name evidence="3" type="ORF">QQF64_034261</name>
</gene>
<evidence type="ECO:0000256" key="1">
    <source>
        <dbReference type="SAM" id="MobiDB-lite"/>
    </source>
</evidence>
<dbReference type="InterPro" id="IPR036397">
    <property type="entry name" value="RNaseH_sf"/>
</dbReference>
<dbReference type="InterPro" id="IPR012337">
    <property type="entry name" value="RNaseH-like_sf"/>
</dbReference>
<evidence type="ECO:0000259" key="2">
    <source>
        <dbReference type="PROSITE" id="PS50994"/>
    </source>
</evidence>
<feature type="region of interest" description="Disordered" evidence="1">
    <location>
        <begin position="346"/>
        <end position="371"/>
    </location>
</feature>
<dbReference type="Proteomes" id="UP001558613">
    <property type="component" value="Unassembled WGS sequence"/>
</dbReference>
<evidence type="ECO:0000313" key="4">
    <source>
        <dbReference type="Proteomes" id="UP001558613"/>
    </source>
</evidence>
<accession>A0ABR3MW78</accession>
<dbReference type="EMBL" id="JAYMGO010000009">
    <property type="protein sequence ID" value="KAL1268898.1"/>
    <property type="molecule type" value="Genomic_DNA"/>
</dbReference>
<dbReference type="PROSITE" id="PS50994">
    <property type="entry name" value="INTEGRASE"/>
    <property type="match status" value="1"/>
</dbReference>
<sequence length="700" mass="78436">MANGPCFSSAEWQQFSQLYDFKHVTSSPEYAQSNGKAEKGVHILKQLLRNAADSKSDPYLALLNYRTSPSECGLAPAEMLMNRRLCTTLPSCSKQKEHVKMKQKLQQLKEKQKFYYDRTAKPLQPLAMDDVVRIRSDENWKRKATVMDEVAPRSYTVKTDDGQILRLCEGAVPKDSSRGEITFGGTAGMVEVRLVSATEDVDHTSSILQNNPGGTAQCVDYGIGKSGLSLPTLRKILRSHYQERSATELYKQLTTEVQNNKETPQNFLIRAMDLRQKILFASQEAESNLKYDPVLVQSMFMHTILTGLQSDNIKSDIQPYLLQPTTSDELLVMSYELLNIACGHEKERQEKRRQTPQRPAGMHTVQSSDISGDRKQIVQQYTVTLPPNVLSDLKGLKADMVMLKDLKTEMAQIRESIQKTDHHTGYNSPVNMEMDCEAAQHSMNAQSQFAPWNIGSTATLHHNGRLVPDYSGGPGVVDASSKGKNTASIVTGVEVMNIFVLAAEGTKDKLIRTASFRKKQNWTEQGKDQSLHTQPKQTQVSKTITDKKRNVMGKKHSMVSELVGKKCLVNCYIQGQRTQVLWDTGSQVSAIDETWKADNLPDIWMRDIAEIVDPDNPLQIEAANGTEIPYVGWVEVSLGWELNCKTHPDRQPIPRVQDVMDGLGGNTMFSLLDQGKAYHQGFMAKDSKHLDCIRDPLGII</sequence>